<feature type="region of interest" description="Disordered" evidence="5">
    <location>
        <begin position="451"/>
        <end position="479"/>
    </location>
</feature>
<evidence type="ECO:0000259" key="6">
    <source>
        <dbReference type="Pfam" id="PF01926"/>
    </source>
</evidence>
<keyword evidence="8" id="KW-1185">Reference proteome</keyword>
<dbReference type="OrthoDB" id="61815at2759"/>
<feature type="compositionally biased region" description="Acidic residues" evidence="5">
    <location>
        <begin position="784"/>
        <end position="807"/>
    </location>
</feature>
<dbReference type="InterPro" id="IPR027417">
    <property type="entry name" value="P-loop_NTPase"/>
</dbReference>
<keyword evidence="1" id="KW-0547">Nucleotide-binding</keyword>
<dbReference type="RefSeq" id="XP_016291503.1">
    <property type="nucleotide sequence ID" value="XM_016437984.1"/>
</dbReference>
<organism evidence="7 8">
    <name type="scientific">Kalmanozyma brasiliensis (strain GHG001)</name>
    <name type="common">Yeast</name>
    <name type="synonym">Pseudozyma brasiliensis</name>
    <dbReference type="NCBI Taxonomy" id="1365824"/>
    <lineage>
        <taxon>Eukaryota</taxon>
        <taxon>Fungi</taxon>
        <taxon>Dikarya</taxon>
        <taxon>Basidiomycota</taxon>
        <taxon>Ustilaginomycotina</taxon>
        <taxon>Ustilaginomycetes</taxon>
        <taxon>Ustilaginales</taxon>
        <taxon>Ustilaginaceae</taxon>
        <taxon>Kalmanozyma</taxon>
    </lineage>
</organism>
<feature type="compositionally biased region" description="Basic residues" evidence="5">
    <location>
        <begin position="1"/>
        <end position="15"/>
    </location>
</feature>
<evidence type="ECO:0000313" key="7">
    <source>
        <dbReference type="EMBL" id="EST06514.1"/>
    </source>
</evidence>
<dbReference type="PANTHER" id="PTHR45709">
    <property type="entry name" value="LARGE SUBUNIT GTPASE 1 HOMOLOG-RELATED"/>
    <property type="match status" value="1"/>
</dbReference>
<dbReference type="EMBL" id="KI545873">
    <property type="protein sequence ID" value="EST06514.1"/>
    <property type="molecule type" value="Genomic_DNA"/>
</dbReference>
<feature type="region of interest" description="Disordered" evidence="5">
    <location>
        <begin position="122"/>
        <end position="198"/>
    </location>
</feature>
<feature type="compositionally biased region" description="Basic and acidic residues" evidence="5">
    <location>
        <begin position="181"/>
        <end position="198"/>
    </location>
</feature>
<dbReference type="GO" id="GO:0003924">
    <property type="term" value="F:GTPase activity"/>
    <property type="evidence" value="ECO:0007669"/>
    <property type="project" value="InterPro"/>
</dbReference>
<feature type="compositionally biased region" description="Basic residues" evidence="5">
    <location>
        <begin position="29"/>
        <end position="39"/>
    </location>
</feature>
<sequence length="807" mass="89267">MVKKASKAQKAKLRRAGGSAEDGEGRGGKAGRGRGRGRGRGGAAAAGGRIGRSGLLPPDQQAAFESRRRTVQLEESAFSKLSPPVLERLNILASYADLRRPIPDELTRFDYSRFGRARAENHQRLVDQEHSKKEERDSHPLAGWLNGNPKPGQSRDQDGSSSEDEVDETEDPGITGIEETGELRLPKRPKWRSDMDTKTIHSQEQEVFRQWLRKTDAVVERAFFTSSPMFAGLTSHTRSDDKAAFAPSTPSAMGGSRMVSTIASQDSISQLLQHRPSPGTSVIGSLYERNIEVYRQLWRVCERSDLVCVLADARCPLLHLPPSLIGFLERYMRLKVIIVLTKADIVPKDIVDAWKVYLKQLYPRWEVVATESYAKLERMEGQGSRTRFAPYLSPHSRKDLFAALRKAHSDLITPPQIVRDDARKIQDWKPPCATDTDWDGVERRVQLHTEGLQSEGVAEESHAEQSPKATDPSASMDPKETRAHLPYLTIGLIGQPNVGKSSLLNALFGSKVVRASKTPGKTKHFQTHFIVPLSTSSAPADTADKPKAVGEETHRGQIRLCDSPGLVFPSLIGMEMQVMGAILAISQVQAITSCVRFVGEHIALEKVLQLEYPREEDEAEEGRETWTGVKVLEAVARRYMFKTAKANRWDVNRAGNLVMRAVAEGRIKWAFRPPTGGQSDERSMGEGIWIQEGQDTTAQDATVGGTDLLTAPNPDDEDEREGEDEDEKKKSSDASDDDEAIARKVRFDFGAVESEDEDDDDEEDEGTGGLGGSTNSLFSALAVEDGDDDEDDEEEDEEEEVDEPGEE</sequence>
<dbReference type="SUPFAM" id="SSF52540">
    <property type="entry name" value="P-loop containing nucleoside triphosphate hydrolases"/>
    <property type="match status" value="1"/>
</dbReference>
<dbReference type="InterPro" id="IPR043358">
    <property type="entry name" value="GNL1-like"/>
</dbReference>
<dbReference type="Proteomes" id="UP000019377">
    <property type="component" value="Unassembled WGS sequence"/>
</dbReference>
<evidence type="ECO:0000256" key="2">
    <source>
        <dbReference type="ARBA" id="ARBA00023134"/>
    </source>
</evidence>
<feature type="region of interest" description="Disordered" evidence="5">
    <location>
        <begin position="704"/>
        <end position="807"/>
    </location>
</feature>
<evidence type="ECO:0000256" key="4">
    <source>
        <dbReference type="ARBA" id="ARBA00039902"/>
    </source>
</evidence>
<proteinExistence type="predicted"/>
<dbReference type="Pfam" id="PF01926">
    <property type="entry name" value="MMR_HSR1"/>
    <property type="match status" value="1"/>
</dbReference>
<evidence type="ECO:0000313" key="8">
    <source>
        <dbReference type="Proteomes" id="UP000019377"/>
    </source>
</evidence>
<dbReference type="eggNOG" id="KOG1424">
    <property type="taxonomic scope" value="Eukaryota"/>
</dbReference>
<feature type="domain" description="G" evidence="6">
    <location>
        <begin position="489"/>
        <end position="599"/>
    </location>
</feature>
<feature type="region of interest" description="Disordered" evidence="5">
    <location>
        <begin position="1"/>
        <end position="80"/>
    </location>
</feature>
<dbReference type="Gene3D" id="3.40.50.300">
    <property type="entry name" value="P-loop containing nucleotide triphosphate hydrolases"/>
    <property type="match status" value="1"/>
</dbReference>
<reference evidence="8" key="1">
    <citation type="journal article" date="2013" name="Genome Announc.">
        <title>Draft genome sequence of Pseudozyma brasiliensis sp. nov. strain GHG001, a high producer of endo-1,4-xylanase isolated from an insect pest of sugarcane.</title>
        <authorList>
            <person name="Oliveira J.V.D.C."/>
            <person name="dos Santos R.A.C."/>
            <person name="Borges T.A."/>
            <person name="Riano-Pachon D.M."/>
            <person name="Goldman G.H."/>
        </authorList>
    </citation>
    <scope>NUCLEOTIDE SEQUENCE [LARGE SCALE GENOMIC DNA]</scope>
    <source>
        <strain evidence="8">GHG001</strain>
    </source>
</reference>
<dbReference type="HOGENOM" id="CLU_013649_2_0_1"/>
<comment type="function">
    <text evidence="3">Possible regulatory or functional link with the histocompatibility cluster.</text>
</comment>
<feature type="compositionally biased region" description="Acidic residues" evidence="5">
    <location>
        <begin position="753"/>
        <end position="766"/>
    </location>
</feature>
<name>V5EW41_KALBG</name>
<feature type="compositionally biased region" description="Acidic residues" evidence="5">
    <location>
        <begin position="161"/>
        <end position="171"/>
    </location>
</feature>
<dbReference type="OMA" id="IGMEMQV"/>
<dbReference type="PRINTS" id="PR00326">
    <property type="entry name" value="GTP1OBG"/>
</dbReference>
<evidence type="ECO:0000256" key="5">
    <source>
        <dbReference type="SAM" id="MobiDB-lite"/>
    </source>
</evidence>
<accession>V5EW41</accession>
<protein>
    <recommendedName>
        <fullName evidence="4">Guanine nucleotide-binding protein-like 1</fullName>
    </recommendedName>
</protein>
<feature type="compositionally biased region" description="Basic and acidic residues" evidence="5">
    <location>
        <begin position="122"/>
        <end position="139"/>
    </location>
</feature>
<dbReference type="GeneID" id="27420662"/>
<dbReference type="InterPro" id="IPR006073">
    <property type="entry name" value="GTP-bd"/>
</dbReference>
<dbReference type="AlphaFoldDB" id="V5EW41"/>
<feature type="compositionally biased region" description="Gly residues" evidence="5">
    <location>
        <begin position="40"/>
        <end position="51"/>
    </location>
</feature>
<dbReference type="PANTHER" id="PTHR45709:SF3">
    <property type="entry name" value="GUANINE NUCLEOTIDE-BINDING PROTEIN-LIKE 1"/>
    <property type="match status" value="1"/>
</dbReference>
<gene>
    <name evidence="7" type="ORF">PSEUBRA_SCAF3g04047</name>
</gene>
<evidence type="ECO:0000256" key="3">
    <source>
        <dbReference type="ARBA" id="ARBA00037770"/>
    </source>
</evidence>
<dbReference type="GO" id="GO:0005525">
    <property type="term" value="F:GTP binding"/>
    <property type="evidence" value="ECO:0007669"/>
    <property type="project" value="UniProtKB-KW"/>
</dbReference>
<keyword evidence="2" id="KW-0342">GTP-binding</keyword>
<feature type="compositionally biased region" description="Acidic residues" evidence="5">
    <location>
        <begin position="714"/>
        <end position="726"/>
    </location>
</feature>
<dbReference type="STRING" id="1365824.V5EW41"/>
<evidence type="ECO:0000256" key="1">
    <source>
        <dbReference type="ARBA" id="ARBA00022741"/>
    </source>
</evidence>